<reference evidence="1 2" key="1">
    <citation type="submission" date="2019-03" db="EMBL/GenBank/DDBJ databases">
        <authorList>
            <person name="Liu G."/>
        </authorList>
    </citation>
    <scope>NUCLEOTIDE SEQUENCE [LARGE SCALE GENOMIC DNA]</scope>
    <source>
        <strain evidence="1 2">DSM 19099</strain>
    </source>
</reference>
<accession>A0A4Y7WKW3</accession>
<sequence>MKITDISDTLLNDLIEKSILDNLNNDFIQLLKDELERRLTINHEVPK</sequence>
<dbReference type="InterPro" id="IPR036916">
    <property type="entry name" value="Sda_sf"/>
</dbReference>
<proteinExistence type="predicted"/>
<dbReference type="Gene3D" id="1.10.287.1100">
    <property type="entry name" value="Sporulation inhibitor A"/>
    <property type="match status" value="1"/>
</dbReference>
<protein>
    <submittedName>
        <fullName evidence="1">Sporulation histidine kinase inhibitor Sda</fullName>
    </submittedName>
</protein>
<dbReference type="Pfam" id="PF08970">
    <property type="entry name" value="Sda"/>
    <property type="match status" value="1"/>
</dbReference>
<name>A0A4Y7WKW3_9BACI</name>
<dbReference type="AlphaFoldDB" id="A0A4Y7WKW3"/>
<dbReference type="InterPro" id="IPR015064">
    <property type="entry name" value="Sda"/>
</dbReference>
<gene>
    <name evidence="1" type="ORF">E2L03_07445</name>
</gene>
<dbReference type="EMBL" id="SNUX01000002">
    <property type="protein sequence ID" value="TES49299.1"/>
    <property type="molecule type" value="Genomic_DNA"/>
</dbReference>
<organism evidence="1 2">
    <name type="scientific">Shouchella lehensis</name>
    <dbReference type="NCBI Taxonomy" id="300825"/>
    <lineage>
        <taxon>Bacteria</taxon>
        <taxon>Bacillati</taxon>
        <taxon>Bacillota</taxon>
        <taxon>Bacilli</taxon>
        <taxon>Bacillales</taxon>
        <taxon>Bacillaceae</taxon>
        <taxon>Shouchella</taxon>
    </lineage>
</organism>
<evidence type="ECO:0000313" key="2">
    <source>
        <dbReference type="Proteomes" id="UP000298210"/>
    </source>
</evidence>
<dbReference type="SUPFAM" id="SSF100985">
    <property type="entry name" value="Sporulation inhibitor Sda"/>
    <property type="match status" value="1"/>
</dbReference>
<dbReference type="RefSeq" id="WP_084167281.1">
    <property type="nucleotide sequence ID" value="NZ_LDIM01000006.1"/>
</dbReference>
<dbReference type="Proteomes" id="UP000298210">
    <property type="component" value="Unassembled WGS sequence"/>
</dbReference>
<evidence type="ECO:0000313" key="1">
    <source>
        <dbReference type="EMBL" id="TES49299.1"/>
    </source>
</evidence>
<comment type="caution">
    <text evidence="1">The sequence shown here is derived from an EMBL/GenBank/DDBJ whole genome shotgun (WGS) entry which is preliminary data.</text>
</comment>